<evidence type="ECO:0000313" key="2">
    <source>
        <dbReference type="Proteomes" id="UP001482620"/>
    </source>
</evidence>
<proteinExistence type="predicted"/>
<organism evidence="1 2">
    <name type="scientific">Ilyodon furcidens</name>
    <name type="common">goldbreast splitfin</name>
    <dbReference type="NCBI Taxonomy" id="33524"/>
    <lineage>
        <taxon>Eukaryota</taxon>
        <taxon>Metazoa</taxon>
        <taxon>Chordata</taxon>
        <taxon>Craniata</taxon>
        <taxon>Vertebrata</taxon>
        <taxon>Euteleostomi</taxon>
        <taxon>Actinopterygii</taxon>
        <taxon>Neopterygii</taxon>
        <taxon>Teleostei</taxon>
        <taxon>Neoteleostei</taxon>
        <taxon>Acanthomorphata</taxon>
        <taxon>Ovalentaria</taxon>
        <taxon>Atherinomorphae</taxon>
        <taxon>Cyprinodontiformes</taxon>
        <taxon>Goodeidae</taxon>
        <taxon>Ilyodon</taxon>
    </lineage>
</organism>
<sequence length="107" mass="11978">MILHTFSIRPLSPHTGMLSCYNYMQPNMWQSYFSCLTTKLLQFMQASPYGHSATAAAALYQDSNTASTATIKHHSLPINVWCMLKTLRELSGFLMGSGDPTVLLTRM</sequence>
<name>A0ABV0TIA9_9TELE</name>
<dbReference type="EMBL" id="JAHRIQ010032980">
    <property type="protein sequence ID" value="MEQ2231353.1"/>
    <property type="molecule type" value="Genomic_DNA"/>
</dbReference>
<protein>
    <submittedName>
        <fullName evidence="1">Uncharacterized protein</fullName>
    </submittedName>
</protein>
<keyword evidence="2" id="KW-1185">Reference proteome</keyword>
<reference evidence="1 2" key="1">
    <citation type="submission" date="2021-06" db="EMBL/GenBank/DDBJ databases">
        <authorList>
            <person name="Palmer J.M."/>
        </authorList>
    </citation>
    <scope>NUCLEOTIDE SEQUENCE [LARGE SCALE GENOMIC DNA]</scope>
    <source>
        <strain evidence="2">if_2019</strain>
        <tissue evidence="1">Muscle</tissue>
    </source>
</reference>
<dbReference type="Proteomes" id="UP001482620">
    <property type="component" value="Unassembled WGS sequence"/>
</dbReference>
<comment type="caution">
    <text evidence="1">The sequence shown here is derived from an EMBL/GenBank/DDBJ whole genome shotgun (WGS) entry which is preliminary data.</text>
</comment>
<gene>
    <name evidence="1" type="ORF">ILYODFUR_038617</name>
</gene>
<evidence type="ECO:0000313" key="1">
    <source>
        <dbReference type="EMBL" id="MEQ2231353.1"/>
    </source>
</evidence>
<accession>A0ABV0TIA9</accession>